<dbReference type="InterPro" id="IPR001757">
    <property type="entry name" value="P_typ_ATPase"/>
</dbReference>
<evidence type="ECO:0000256" key="1">
    <source>
        <dbReference type="ARBA" id="ARBA00004127"/>
    </source>
</evidence>
<dbReference type="EMBL" id="JASMWN010000002">
    <property type="protein sequence ID" value="MDU9003018.1"/>
    <property type="molecule type" value="Genomic_DNA"/>
</dbReference>
<dbReference type="Pfam" id="PF00403">
    <property type="entry name" value="HMA"/>
    <property type="match status" value="1"/>
</dbReference>
<evidence type="ECO:0000256" key="2">
    <source>
        <dbReference type="ARBA" id="ARBA00006024"/>
    </source>
</evidence>
<dbReference type="PRINTS" id="PR00119">
    <property type="entry name" value="CATATPASE"/>
</dbReference>
<dbReference type="InterPro" id="IPR036163">
    <property type="entry name" value="HMA_dom_sf"/>
</dbReference>
<dbReference type="InterPro" id="IPR023298">
    <property type="entry name" value="ATPase_P-typ_TM_dom_sf"/>
</dbReference>
<dbReference type="PROSITE" id="PS50846">
    <property type="entry name" value="HMA_2"/>
    <property type="match status" value="1"/>
</dbReference>
<dbReference type="InterPro" id="IPR027256">
    <property type="entry name" value="P-typ_ATPase_IB"/>
</dbReference>
<keyword evidence="4 10" id="KW-0479">Metal-binding</keyword>
<proteinExistence type="inferred from homology"/>
<dbReference type="InterPro" id="IPR044492">
    <property type="entry name" value="P_typ_ATPase_HD_dom"/>
</dbReference>
<keyword evidence="5 10" id="KW-0547">Nucleotide-binding</keyword>
<organism evidence="12 13">
    <name type="scientific">Sedimentitalea todarodis</name>
    <dbReference type="NCBI Taxonomy" id="1631240"/>
    <lineage>
        <taxon>Bacteria</taxon>
        <taxon>Pseudomonadati</taxon>
        <taxon>Pseudomonadota</taxon>
        <taxon>Alphaproteobacteria</taxon>
        <taxon>Rhodobacterales</taxon>
        <taxon>Paracoccaceae</taxon>
        <taxon>Sedimentitalea</taxon>
    </lineage>
</organism>
<evidence type="ECO:0000256" key="6">
    <source>
        <dbReference type="ARBA" id="ARBA00022840"/>
    </source>
</evidence>
<name>A0ABU3VA17_9RHOB</name>
<dbReference type="SFLD" id="SFLDS00003">
    <property type="entry name" value="Haloacid_Dehalogenase"/>
    <property type="match status" value="1"/>
</dbReference>
<dbReference type="InterPro" id="IPR018303">
    <property type="entry name" value="ATPase_P-typ_P_site"/>
</dbReference>
<dbReference type="InterPro" id="IPR006121">
    <property type="entry name" value="HMA_dom"/>
</dbReference>
<feature type="transmembrane region" description="Helical" evidence="10">
    <location>
        <begin position="194"/>
        <end position="213"/>
    </location>
</feature>
<accession>A0ABU3VA17</accession>
<evidence type="ECO:0000256" key="8">
    <source>
        <dbReference type="ARBA" id="ARBA00022989"/>
    </source>
</evidence>
<dbReference type="Gene3D" id="2.70.150.10">
    <property type="entry name" value="Calcium-transporting ATPase, cytoplasmic transduction domain A"/>
    <property type="match status" value="1"/>
</dbReference>
<dbReference type="InterPro" id="IPR023299">
    <property type="entry name" value="ATPase_P-typ_cyto_dom_N"/>
</dbReference>
<dbReference type="Pfam" id="PF00122">
    <property type="entry name" value="E1-E2_ATPase"/>
    <property type="match status" value="1"/>
</dbReference>
<dbReference type="SUPFAM" id="SSF81665">
    <property type="entry name" value="Calcium ATPase, transmembrane domain M"/>
    <property type="match status" value="1"/>
</dbReference>
<evidence type="ECO:0000256" key="9">
    <source>
        <dbReference type="ARBA" id="ARBA00023136"/>
    </source>
</evidence>
<gene>
    <name evidence="12" type="ORF">QO231_04010</name>
</gene>
<evidence type="ECO:0000256" key="7">
    <source>
        <dbReference type="ARBA" id="ARBA00022967"/>
    </source>
</evidence>
<dbReference type="NCBIfam" id="TIGR01525">
    <property type="entry name" value="ATPase-IB_hvy"/>
    <property type="match status" value="1"/>
</dbReference>
<keyword evidence="13" id="KW-1185">Reference proteome</keyword>
<evidence type="ECO:0000256" key="5">
    <source>
        <dbReference type="ARBA" id="ARBA00022741"/>
    </source>
</evidence>
<keyword evidence="8 10" id="KW-1133">Transmembrane helix</keyword>
<dbReference type="PRINTS" id="PR00943">
    <property type="entry name" value="CUATPASE"/>
</dbReference>
<protein>
    <submittedName>
        <fullName evidence="12">Heavy metal translocating P-type ATPase</fullName>
    </submittedName>
</protein>
<comment type="similarity">
    <text evidence="2 10">Belongs to the cation transport ATPase (P-type) (TC 3.A.3) family. Type IB subfamily.</text>
</comment>
<dbReference type="SFLD" id="SFLDF00027">
    <property type="entry name" value="p-type_atpase"/>
    <property type="match status" value="1"/>
</dbReference>
<dbReference type="NCBIfam" id="TIGR01494">
    <property type="entry name" value="ATPase_P-type"/>
    <property type="match status" value="1"/>
</dbReference>
<dbReference type="PROSITE" id="PS00154">
    <property type="entry name" value="ATPASE_E1_E2"/>
    <property type="match status" value="1"/>
</dbReference>
<dbReference type="InterPro" id="IPR059000">
    <property type="entry name" value="ATPase_P-type_domA"/>
</dbReference>
<evidence type="ECO:0000259" key="11">
    <source>
        <dbReference type="PROSITE" id="PS50846"/>
    </source>
</evidence>
<dbReference type="RefSeq" id="WP_316773554.1">
    <property type="nucleotide sequence ID" value="NZ_JASMWN010000002.1"/>
</dbReference>
<dbReference type="NCBIfam" id="TIGR01511">
    <property type="entry name" value="ATPase-IB1_Cu"/>
    <property type="match status" value="1"/>
</dbReference>
<dbReference type="SUPFAM" id="SSF81653">
    <property type="entry name" value="Calcium ATPase, transduction domain A"/>
    <property type="match status" value="1"/>
</dbReference>
<reference evidence="13" key="1">
    <citation type="submission" date="2023-05" db="EMBL/GenBank/DDBJ databases">
        <title>Sedimentitalea sp. nov. JM2-8.</title>
        <authorList>
            <person name="Huang J."/>
        </authorList>
    </citation>
    <scope>NUCLEOTIDE SEQUENCE [LARGE SCALE GENOMIC DNA]</scope>
    <source>
        <strain evidence="13">KHS03</strain>
    </source>
</reference>
<comment type="subcellular location">
    <subcellularLocation>
        <location evidence="10">Cell membrane</location>
    </subcellularLocation>
    <subcellularLocation>
        <location evidence="1">Endomembrane system</location>
        <topology evidence="1">Multi-pass membrane protein</topology>
    </subcellularLocation>
</comment>
<evidence type="ECO:0000313" key="13">
    <source>
        <dbReference type="Proteomes" id="UP001255416"/>
    </source>
</evidence>
<dbReference type="PANTHER" id="PTHR43520:SF8">
    <property type="entry name" value="P-TYPE CU(+) TRANSPORTER"/>
    <property type="match status" value="1"/>
</dbReference>
<feature type="transmembrane region" description="Helical" evidence="10">
    <location>
        <begin position="347"/>
        <end position="369"/>
    </location>
</feature>
<feature type="transmembrane region" description="Helical" evidence="10">
    <location>
        <begin position="165"/>
        <end position="188"/>
    </location>
</feature>
<dbReference type="SFLD" id="SFLDG00002">
    <property type="entry name" value="C1.7:_P-type_atpase_like"/>
    <property type="match status" value="1"/>
</dbReference>
<feature type="transmembrane region" description="Helical" evidence="10">
    <location>
        <begin position="375"/>
        <end position="398"/>
    </location>
</feature>
<dbReference type="Gene3D" id="3.40.1110.10">
    <property type="entry name" value="Calcium-transporting ATPase, cytoplasmic domain N"/>
    <property type="match status" value="1"/>
</dbReference>
<dbReference type="Gene3D" id="3.30.70.100">
    <property type="match status" value="1"/>
</dbReference>
<dbReference type="InterPro" id="IPR036412">
    <property type="entry name" value="HAD-like_sf"/>
</dbReference>
<feature type="transmembrane region" description="Helical" evidence="10">
    <location>
        <begin position="131"/>
        <end position="153"/>
    </location>
</feature>
<feature type="transmembrane region" description="Helical" evidence="10">
    <location>
        <begin position="92"/>
        <end position="111"/>
    </location>
</feature>
<dbReference type="SUPFAM" id="SSF55008">
    <property type="entry name" value="HMA, heavy metal-associated domain"/>
    <property type="match status" value="1"/>
</dbReference>
<dbReference type="Proteomes" id="UP001255416">
    <property type="component" value="Unassembled WGS sequence"/>
</dbReference>
<dbReference type="InterPro" id="IPR023214">
    <property type="entry name" value="HAD_sf"/>
</dbReference>
<evidence type="ECO:0000256" key="3">
    <source>
        <dbReference type="ARBA" id="ARBA00022692"/>
    </source>
</evidence>
<sequence length="765" mass="79525">MPQHQTIQLQVSGLSCASCVGRAQRALQSAPGVVTATVNLATETATVDFDTTIGSPIQIADVVTKAGYPARPKTPDAAPQDKSEDIARLRRMTVIAALLALPVFLLEMGSHLVPGIHQLIAQTIGTQNSHILQFLLTTAVLFGPGFQFFAKGLPALLRRVPDMNSLVAIGTLAAYGFSVVATFAPGLLPAGTANVYFEAAAVIVVLILLGRYLEARAKGRTGDAIRRLIKLRSGVARVERTDQTVDLPIEEIAVGDIIQVRPGERVAVDGVVLSGTSFVNESMITGEPIPVPKAVDDTVIGGTINSTGAFRFRAARVGADTMLARIIAMVEQAQAAKLPIQGVVDRITTWFVPAVMVVAVATILLWLAFGPAPALPYALVAGVSVLIIACPCAMGLATPTSIMVGTGRAAELGVFFRKGDALQLLQEVNVVALDKTGTLTQGRPAMTDLVTAEGFDKHRVLGLIATVEALSEHPIANAVSRAAAEAGLSLGEATEFESITGLGAQARVDGHRVLIGSDQFMARHGIELGDLADTGATLAQRGRTPLYAAIDDRAAAVIGVSDPIKPTTPVAIKAFHDMGLKVAMISGDNQTTAQAIADELRIDTVIAGVLPDGKVAALTELRAGGKLAFVGDGINDAPALASADVGIAVGSGTDVAIEAADVVLISGDLTGVAHAFDISSKTMRNIHQNLFWAFGYNVLLIPVAAGVFYPMFGLMLSPVLAAGAMAMSSVFVVTNALRLRHAKPASFAPAADKQVQSGMVEAASI</sequence>
<dbReference type="InterPro" id="IPR008250">
    <property type="entry name" value="ATPase_P-typ_transduc_dom_A_sf"/>
</dbReference>
<feature type="domain" description="HMA" evidence="11">
    <location>
        <begin position="5"/>
        <end position="71"/>
    </location>
</feature>
<dbReference type="Gene3D" id="3.40.50.1000">
    <property type="entry name" value="HAD superfamily/HAD-like"/>
    <property type="match status" value="1"/>
</dbReference>
<keyword evidence="7" id="KW-1278">Translocase</keyword>
<evidence type="ECO:0000256" key="10">
    <source>
        <dbReference type="RuleBase" id="RU362081"/>
    </source>
</evidence>
<keyword evidence="3 10" id="KW-0812">Transmembrane</keyword>
<dbReference type="CDD" id="cd02094">
    <property type="entry name" value="P-type_ATPase_Cu-like"/>
    <property type="match status" value="1"/>
</dbReference>
<feature type="transmembrane region" description="Helical" evidence="10">
    <location>
        <begin position="690"/>
        <end position="709"/>
    </location>
</feature>
<dbReference type="PANTHER" id="PTHR43520">
    <property type="entry name" value="ATP7, ISOFORM B"/>
    <property type="match status" value="1"/>
</dbReference>
<keyword evidence="9 10" id="KW-0472">Membrane</keyword>
<evidence type="ECO:0000256" key="4">
    <source>
        <dbReference type="ARBA" id="ARBA00022723"/>
    </source>
</evidence>
<dbReference type="CDD" id="cd00371">
    <property type="entry name" value="HMA"/>
    <property type="match status" value="1"/>
</dbReference>
<comment type="caution">
    <text evidence="12">The sequence shown here is derived from an EMBL/GenBank/DDBJ whole genome shotgun (WGS) entry which is preliminary data.</text>
</comment>
<keyword evidence="6 10" id="KW-0067">ATP-binding</keyword>
<dbReference type="Pfam" id="PF00702">
    <property type="entry name" value="Hydrolase"/>
    <property type="match status" value="1"/>
</dbReference>
<evidence type="ECO:0000313" key="12">
    <source>
        <dbReference type="EMBL" id="MDU9003018.1"/>
    </source>
</evidence>
<dbReference type="SUPFAM" id="SSF56784">
    <property type="entry name" value="HAD-like"/>
    <property type="match status" value="1"/>
</dbReference>
<feature type="transmembrane region" description="Helical" evidence="10">
    <location>
        <begin position="715"/>
        <end position="737"/>
    </location>
</feature>
<keyword evidence="10" id="KW-1003">Cell membrane</keyword>